<sequence>VPDKGILIIGGLGTSSETKTSSGTPILSKIPIIKRLFSSNKIDRKADKAGNLIILIKPSIMVREEEEARAFTKREGVGDIRHLMYGP</sequence>
<comment type="caution">
    <text evidence="2">The sequence shown here is derived from an EMBL/GenBank/DDBJ whole genome shotgun (WGS) entry which is preliminary data.</text>
</comment>
<dbReference type="AlphaFoldDB" id="X1BVQ3"/>
<protein>
    <recommendedName>
        <fullName evidence="1">Type II/III secretion system secretin-like domain-containing protein</fullName>
    </recommendedName>
</protein>
<dbReference type="Pfam" id="PF00263">
    <property type="entry name" value="Secretin"/>
    <property type="match status" value="1"/>
</dbReference>
<evidence type="ECO:0000313" key="2">
    <source>
        <dbReference type="EMBL" id="GAG85222.1"/>
    </source>
</evidence>
<evidence type="ECO:0000259" key="1">
    <source>
        <dbReference type="Pfam" id="PF00263"/>
    </source>
</evidence>
<feature type="domain" description="Type II/III secretion system secretin-like" evidence="1">
    <location>
        <begin position="1"/>
        <end position="61"/>
    </location>
</feature>
<organism evidence="2">
    <name type="scientific">marine sediment metagenome</name>
    <dbReference type="NCBI Taxonomy" id="412755"/>
    <lineage>
        <taxon>unclassified sequences</taxon>
        <taxon>metagenomes</taxon>
        <taxon>ecological metagenomes</taxon>
    </lineage>
</organism>
<accession>X1BVQ3</accession>
<dbReference type="EMBL" id="BART01012774">
    <property type="protein sequence ID" value="GAG85222.1"/>
    <property type="molecule type" value="Genomic_DNA"/>
</dbReference>
<proteinExistence type="predicted"/>
<feature type="non-terminal residue" evidence="2">
    <location>
        <position position="1"/>
    </location>
</feature>
<reference evidence="2" key="1">
    <citation type="journal article" date="2014" name="Front. Microbiol.">
        <title>High frequency of phylogenetically diverse reductive dehalogenase-homologous genes in deep subseafloor sedimentary metagenomes.</title>
        <authorList>
            <person name="Kawai M."/>
            <person name="Futagami T."/>
            <person name="Toyoda A."/>
            <person name="Takaki Y."/>
            <person name="Nishi S."/>
            <person name="Hori S."/>
            <person name="Arai W."/>
            <person name="Tsubouchi T."/>
            <person name="Morono Y."/>
            <person name="Uchiyama I."/>
            <person name="Ito T."/>
            <person name="Fujiyama A."/>
            <person name="Inagaki F."/>
            <person name="Takami H."/>
        </authorList>
    </citation>
    <scope>NUCLEOTIDE SEQUENCE</scope>
    <source>
        <strain evidence="2">Expedition CK06-06</strain>
    </source>
</reference>
<dbReference type="InterPro" id="IPR004846">
    <property type="entry name" value="T2SS/T3SS_dom"/>
</dbReference>
<name>X1BVQ3_9ZZZZ</name>
<dbReference type="GO" id="GO:0009306">
    <property type="term" value="P:protein secretion"/>
    <property type="evidence" value="ECO:0007669"/>
    <property type="project" value="InterPro"/>
</dbReference>
<gene>
    <name evidence="2" type="ORF">S01H4_26481</name>
</gene>